<dbReference type="InterPro" id="IPR020825">
    <property type="entry name" value="Phe-tRNA_synthase-like_B3/B4"/>
</dbReference>
<keyword evidence="5 12" id="KW-0436">Ligase</keyword>
<comment type="catalytic activity">
    <reaction evidence="12">
        <text>tRNA(Phe) + L-phenylalanine + ATP = L-phenylalanyl-tRNA(Phe) + AMP + diphosphate + H(+)</text>
        <dbReference type="Rhea" id="RHEA:19413"/>
        <dbReference type="Rhea" id="RHEA-COMP:9668"/>
        <dbReference type="Rhea" id="RHEA-COMP:9699"/>
        <dbReference type="ChEBI" id="CHEBI:15378"/>
        <dbReference type="ChEBI" id="CHEBI:30616"/>
        <dbReference type="ChEBI" id="CHEBI:33019"/>
        <dbReference type="ChEBI" id="CHEBI:58095"/>
        <dbReference type="ChEBI" id="CHEBI:78442"/>
        <dbReference type="ChEBI" id="CHEBI:78531"/>
        <dbReference type="ChEBI" id="CHEBI:456215"/>
        <dbReference type="EC" id="6.1.1.20"/>
    </reaction>
</comment>
<sequence>MPIITLQYEDLESLTRSDKDTIIDRVPMIGADIERIEKESIDIEFFPDRPDLYSVEGVARAMRGFMNIDIGLCQYDVTPSDITIELDDQIENVRPVLGCAVVRGINFTSSSIKSLMDLQESLHWGLGRNRKKVSIGVHDMASITPPFKYQAVDPDYKFVPLDFTEPMTMDEILVEHPKGIRFADILEGMEKYPLITDSKENVLSFPPIINGTLTRVEESTTDLFIDVTGLGDAVYTALNIVVTALAERGGKVESVKIIHPDGTEKITPDMTARDLKLPRSEIDSLIGVELTNKEIINELERMGFGASLSDDGENFDIMVPSYRADILHNFDVIEDIAIGYGFDKIQSKFPKNATIGSAHPISLTRGAMREIMVSLGYSEVMPFTLTSQKVHFEWMGREETDDVTFVLHPISEDQTMVRTTILPNLIEIFSLNQHHELPQRIFEVGEVVVNAKNRLHLSAASIHAQANFTEIREVLDAVMRERDIQYEVTESTDPAFIEGRRADIIVDGKKVGVMGELYPGVIVNFGLGQPIVAFEIDMTE</sequence>
<comment type="caution">
    <text evidence="14">The sequence shown here is derived from an EMBL/GenBank/DDBJ whole genome shotgun (WGS) entry which is preliminary data.</text>
</comment>
<evidence type="ECO:0000256" key="6">
    <source>
        <dbReference type="ARBA" id="ARBA00022723"/>
    </source>
</evidence>
<evidence type="ECO:0000256" key="8">
    <source>
        <dbReference type="ARBA" id="ARBA00022840"/>
    </source>
</evidence>
<gene>
    <name evidence="12 14" type="primary">pheT</name>
    <name evidence="14" type="ORF">LI82_06420</name>
</gene>
<keyword evidence="6 12" id="KW-0479">Metal-binding</keyword>
<evidence type="ECO:0000256" key="11">
    <source>
        <dbReference type="ARBA" id="ARBA00023146"/>
    </source>
</evidence>
<evidence type="ECO:0000256" key="3">
    <source>
        <dbReference type="ARBA" id="ARBA00007438"/>
    </source>
</evidence>
<keyword evidence="8 12" id="KW-0067">ATP-binding</keyword>
<protein>
    <recommendedName>
        <fullName evidence="12">Phenylalanine--tRNA ligase beta subunit</fullName>
        <ecNumber evidence="12">6.1.1.20</ecNumber>
    </recommendedName>
    <alternativeName>
        <fullName evidence="12">Phenylalanyl-tRNA synthetase beta subunit</fullName>
        <shortName evidence="12">PheRS</shortName>
    </alternativeName>
</protein>
<evidence type="ECO:0000256" key="9">
    <source>
        <dbReference type="ARBA" id="ARBA00022842"/>
    </source>
</evidence>
<comment type="subunit">
    <text evidence="12">Tetramer of two alpha and two beta subunits.</text>
</comment>
<dbReference type="SMART" id="SM00874">
    <property type="entry name" value="B5"/>
    <property type="match status" value="1"/>
</dbReference>
<evidence type="ECO:0000256" key="4">
    <source>
        <dbReference type="ARBA" id="ARBA00022490"/>
    </source>
</evidence>
<dbReference type="GO" id="GO:0000287">
    <property type="term" value="F:magnesium ion binding"/>
    <property type="evidence" value="ECO:0007669"/>
    <property type="project" value="InterPro"/>
</dbReference>
<dbReference type="InterPro" id="IPR009061">
    <property type="entry name" value="DNA-bd_dom_put_sf"/>
</dbReference>
<proteinExistence type="inferred from homology"/>
<feature type="binding site" evidence="12">
    <location>
        <position position="331"/>
    </location>
    <ligand>
        <name>Mg(2+)</name>
        <dbReference type="ChEBI" id="CHEBI:18420"/>
        <note>shared with alpha subunit</note>
    </ligand>
</feature>
<keyword evidence="10 12" id="KW-0648">Protein biosynthesis</keyword>
<dbReference type="SUPFAM" id="SSF55681">
    <property type="entry name" value="Class II aaRS and biotin synthetases"/>
    <property type="match status" value="1"/>
</dbReference>
<dbReference type="InterPro" id="IPR004531">
    <property type="entry name" value="Phe-tRNA-synth_IIc_bsu_arc_euk"/>
</dbReference>
<dbReference type="Pfam" id="PF03483">
    <property type="entry name" value="B3_4"/>
    <property type="match status" value="1"/>
</dbReference>
<dbReference type="PANTHER" id="PTHR10947">
    <property type="entry name" value="PHENYLALANYL-TRNA SYNTHETASE BETA CHAIN AND LEUCINE-RICH REPEAT-CONTAINING PROTEIN 47"/>
    <property type="match status" value="1"/>
</dbReference>
<feature type="binding site" evidence="12">
    <location>
        <position position="325"/>
    </location>
    <ligand>
        <name>Mg(2+)</name>
        <dbReference type="ChEBI" id="CHEBI:18420"/>
        <note>shared with alpha subunit</note>
    </ligand>
</feature>
<organism evidence="14 15">
    <name type="scientific">Methanococcoides methylutens</name>
    <dbReference type="NCBI Taxonomy" id="2226"/>
    <lineage>
        <taxon>Archaea</taxon>
        <taxon>Methanobacteriati</taxon>
        <taxon>Methanobacteriota</taxon>
        <taxon>Stenosarchaea group</taxon>
        <taxon>Methanomicrobia</taxon>
        <taxon>Methanosarcinales</taxon>
        <taxon>Methanosarcinaceae</taxon>
        <taxon>Methanococcoides</taxon>
    </lineage>
</organism>
<keyword evidence="15" id="KW-1185">Reference proteome</keyword>
<feature type="binding site" evidence="12">
    <location>
        <position position="334"/>
    </location>
    <ligand>
        <name>Mg(2+)</name>
        <dbReference type="ChEBI" id="CHEBI:18420"/>
        <note>shared with alpha subunit</note>
    </ligand>
</feature>
<dbReference type="FunFam" id="3.50.40.10:FF:000003">
    <property type="entry name" value="Phenylalanine--tRNA ligase beta subunit"/>
    <property type="match status" value="1"/>
</dbReference>
<evidence type="ECO:0000256" key="10">
    <source>
        <dbReference type="ARBA" id="ARBA00022917"/>
    </source>
</evidence>
<dbReference type="InterPro" id="IPR045060">
    <property type="entry name" value="Phe-tRNA-ligase_IIc_bsu"/>
</dbReference>
<evidence type="ECO:0000256" key="12">
    <source>
        <dbReference type="HAMAP-Rule" id="MF_00284"/>
    </source>
</evidence>
<comment type="subcellular location">
    <subcellularLocation>
        <location evidence="2 12">Cytoplasm</location>
    </subcellularLocation>
</comment>
<dbReference type="InterPro" id="IPR022918">
    <property type="entry name" value="Phe_tRNA_ligase_beta2_arc"/>
</dbReference>
<dbReference type="Pfam" id="PF17759">
    <property type="entry name" value="tRNA_synthFbeta"/>
    <property type="match status" value="1"/>
</dbReference>
<evidence type="ECO:0000256" key="7">
    <source>
        <dbReference type="ARBA" id="ARBA00022741"/>
    </source>
</evidence>
<dbReference type="Pfam" id="PF03484">
    <property type="entry name" value="B5"/>
    <property type="match status" value="1"/>
</dbReference>
<dbReference type="Gene3D" id="3.30.930.10">
    <property type="entry name" value="Bira Bifunctional Protein, Domain 2"/>
    <property type="match status" value="1"/>
</dbReference>
<dbReference type="InterPro" id="IPR041616">
    <property type="entry name" value="PheRS_beta_core"/>
</dbReference>
<dbReference type="AlphaFoldDB" id="A0A099T183"/>
<keyword evidence="9 12" id="KW-0460">Magnesium</keyword>
<dbReference type="PANTHER" id="PTHR10947:SF0">
    <property type="entry name" value="PHENYLALANINE--TRNA LIGASE BETA SUBUNIT"/>
    <property type="match status" value="1"/>
</dbReference>
<dbReference type="PROSITE" id="PS51483">
    <property type="entry name" value="B5"/>
    <property type="match status" value="1"/>
</dbReference>
<evidence type="ECO:0000313" key="15">
    <source>
        <dbReference type="Proteomes" id="UP000029859"/>
    </source>
</evidence>
<name>A0A099T183_METMT</name>
<evidence type="ECO:0000256" key="1">
    <source>
        <dbReference type="ARBA" id="ARBA00001946"/>
    </source>
</evidence>
<keyword evidence="7 12" id="KW-0547">Nucleotide-binding</keyword>
<dbReference type="GO" id="GO:0006432">
    <property type="term" value="P:phenylalanyl-tRNA aminoacylation"/>
    <property type="evidence" value="ECO:0007669"/>
    <property type="project" value="UniProtKB-UniRule"/>
</dbReference>
<evidence type="ECO:0000259" key="13">
    <source>
        <dbReference type="PROSITE" id="PS51483"/>
    </source>
</evidence>
<dbReference type="EC" id="6.1.1.20" evidence="12"/>
<dbReference type="GO" id="GO:0009328">
    <property type="term" value="C:phenylalanine-tRNA ligase complex"/>
    <property type="evidence" value="ECO:0007669"/>
    <property type="project" value="TreeGrafter"/>
</dbReference>
<dbReference type="InterPro" id="IPR045864">
    <property type="entry name" value="aa-tRNA-synth_II/BPL/LPL"/>
</dbReference>
<dbReference type="GO" id="GO:0003723">
    <property type="term" value="F:RNA binding"/>
    <property type="evidence" value="ECO:0007669"/>
    <property type="project" value="InterPro"/>
</dbReference>
<evidence type="ECO:0000313" key="14">
    <source>
        <dbReference type="EMBL" id="KGK98917.1"/>
    </source>
</evidence>
<feature type="domain" description="B5" evidence="13">
    <location>
        <begin position="270"/>
        <end position="347"/>
    </location>
</feature>
<dbReference type="GO" id="GO:0004826">
    <property type="term" value="F:phenylalanine-tRNA ligase activity"/>
    <property type="evidence" value="ECO:0007669"/>
    <property type="project" value="UniProtKB-UniRule"/>
</dbReference>
<keyword evidence="11 12" id="KW-0030">Aminoacyl-tRNA synthetase</keyword>
<dbReference type="EMBL" id="JRHO01000010">
    <property type="protein sequence ID" value="KGK98917.1"/>
    <property type="molecule type" value="Genomic_DNA"/>
</dbReference>
<evidence type="ECO:0000256" key="2">
    <source>
        <dbReference type="ARBA" id="ARBA00004496"/>
    </source>
</evidence>
<dbReference type="SUPFAM" id="SSF46955">
    <property type="entry name" value="Putative DNA-binding domain"/>
    <property type="match status" value="2"/>
</dbReference>
<comment type="similarity">
    <text evidence="3 12">Belongs to the phenylalanyl-tRNA synthetase beta subunit family. Type 2 subfamily.</text>
</comment>
<dbReference type="HAMAP" id="MF_00284">
    <property type="entry name" value="Phe_tRNA_synth_beta2"/>
    <property type="match status" value="1"/>
</dbReference>
<dbReference type="OrthoDB" id="10073at2157"/>
<feature type="binding site" evidence="12">
    <location>
        <position position="335"/>
    </location>
    <ligand>
        <name>Mg(2+)</name>
        <dbReference type="ChEBI" id="CHEBI:18420"/>
        <note>shared with alpha subunit</note>
    </ligand>
</feature>
<dbReference type="InterPro" id="IPR005147">
    <property type="entry name" value="tRNA_synthase_B5-dom"/>
</dbReference>
<evidence type="ECO:0000256" key="5">
    <source>
        <dbReference type="ARBA" id="ARBA00022598"/>
    </source>
</evidence>
<dbReference type="SMART" id="SM00873">
    <property type="entry name" value="B3_4"/>
    <property type="match status" value="1"/>
</dbReference>
<dbReference type="Gene3D" id="3.50.40.10">
    <property type="entry name" value="Phenylalanyl-trna Synthetase, Chain B, domain 3"/>
    <property type="match status" value="1"/>
</dbReference>
<dbReference type="RefSeq" id="WP_048194143.1">
    <property type="nucleotide sequence ID" value="NZ_CAAGSM010000003.1"/>
</dbReference>
<dbReference type="CDD" id="cd00769">
    <property type="entry name" value="PheRS_beta_core"/>
    <property type="match status" value="1"/>
</dbReference>
<keyword evidence="4 12" id="KW-0963">Cytoplasm</keyword>
<accession>A0A099T183</accession>
<dbReference type="FunFam" id="3.30.56.10:FF:000011">
    <property type="entry name" value="Phenylalanine--tRNA ligase beta subunit"/>
    <property type="match status" value="1"/>
</dbReference>
<reference evidence="14 15" key="1">
    <citation type="submission" date="2014-09" db="EMBL/GenBank/DDBJ databases">
        <title>Draft genome sequence of an obligately methylotrophic methanogen, Methanococcoides methylutens, isolated from marine sediment.</title>
        <authorList>
            <person name="Guan Y."/>
            <person name="Ngugi D.K."/>
            <person name="Blom J."/>
            <person name="Ali S."/>
            <person name="Ferry J.G."/>
            <person name="Stingl U."/>
        </authorList>
    </citation>
    <scope>NUCLEOTIDE SEQUENCE [LARGE SCALE GENOMIC DNA]</scope>
    <source>
        <strain evidence="14 15">DSM 2657</strain>
    </source>
</reference>
<comment type="cofactor">
    <cofactor evidence="1 12">
        <name>Mg(2+)</name>
        <dbReference type="ChEBI" id="CHEBI:18420"/>
    </cofactor>
</comment>
<dbReference type="InterPro" id="IPR005146">
    <property type="entry name" value="B3/B4_tRNA-bd"/>
</dbReference>
<dbReference type="Proteomes" id="UP000029859">
    <property type="component" value="Unassembled WGS sequence"/>
</dbReference>
<dbReference type="GO" id="GO:0005524">
    <property type="term" value="F:ATP binding"/>
    <property type="evidence" value="ECO:0007669"/>
    <property type="project" value="UniProtKB-UniRule"/>
</dbReference>
<dbReference type="Gene3D" id="3.30.56.10">
    <property type="match status" value="2"/>
</dbReference>
<dbReference type="NCBIfam" id="TIGR00471">
    <property type="entry name" value="pheT_arch"/>
    <property type="match status" value="1"/>
</dbReference>